<dbReference type="EMBL" id="PKPP01010189">
    <property type="protein sequence ID" value="PWA46642.1"/>
    <property type="molecule type" value="Genomic_DNA"/>
</dbReference>
<name>A0A2U1LCA5_ARTAN</name>
<dbReference type="Proteomes" id="UP000245207">
    <property type="component" value="Unassembled WGS sequence"/>
</dbReference>
<dbReference type="AlphaFoldDB" id="A0A2U1LCA5"/>
<evidence type="ECO:0000313" key="1">
    <source>
        <dbReference type="EMBL" id="PWA46642.1"/>
    </source>
</evidence>
<reference evidence="1 2" key="1">
    <citation type="journal article" date="2018" name="Mol. Plant">
        <title>The genome of Artemisia annua provides insight into the evolution of Asteraceae family and artemisinin biosynthesis.</title>
        <authorList>
            <person name="Shen Q."/>
            <person name="Zhang L."/>
            <person name="Liao Z."/>
            <person name="Wang S."/>
            <person name="Yan T."/>
            <person name="Shi P."/>
            <person name="Liu M."/>
            <person name="Fu X."/>
            <person name="Pan Q."/>
            <person name="Wang Y."/>
            <person name="Lv Z."/>
            <person name="Lu X."/>
            <person name="Zhang F."/>
            <person name="Jiang W."/>
            <person name="Ma Y."/>
            <person name="Chen M."/>
            <person name="Hao X."/>
            <person name="Li L."/>
            <person name="Tang Y."/>
            <person name="Lv G."/>
            <person name="Zhou Y."/>
            <person name="Sun X."/>
            <person name="Brodelius P.E."/>
            <person name="Rose J.K.C."/>
            <person name="Tang K."/>
        </authorList>
    </citation>
    <scope>NUCLEOTIDE SEQUENCE [LARGE SCALE GENOMIC DNA]</scope>
    <source>
        <strain evidence="2">cv. Huhao1</strain>
        <tissue evidence="1">Leaf</tissue>
    </source>
</reference>
<evidence type="ECO:0000313" key="2">
    <source>
        <dbReference type="Proteomes" id="UP000245207"/>
    </source>
</evidence>
<gene>
    <name evidence="1" type="ORF">CTI12_AA506670</name>
</gene>
<proteinExistence type="predicted"/>
<dbReference type="STRING" id="35608.A0A2U1LCA5"/>
<accession>A0A2U1LCA5</accession>
<sequence>MTSKKDNKQYWLKTDEPYRFVTSKEFAKAYESIHVGRKITSEVATLNDKVIHYTRYGGQEIGTGIVLDKILLSSLPSNSSDPCPKFSDELTDDGVLASCLDCFLLNIKQWSLEQTA</sequence>
<protein>
    <submittedName>
        <fullName evidence="1">LRAT-like domain-containing protein</fullName>
    </submittedName>
</protein>
<organism evidence="1 2">
    <name type="scientific">Artemisia annua</name>
    <name type="common">Sweet wormwood</name>
    <dbReference type="NCBI Taxonomy" id="35608"/>
    <lineage>
        <taxon>Eukaryota</taxon>
        <taxon>Viridiplantae</taxon>
        <taxon>Streptophyta</taxon>
        <taxon>Embryophyta</taxon>
        <taxon>Tracheophyta</taxon>
        <taxon>Spermatophyta</taxon>
        <taxon>Magnoliopsida</taxon>
        <taxon>eudicotyledons</taxon>
        <taxon>Gunneridae</taxon>
        <taxon>Pentapetalae</taxon>
        <taxon>asterids</taxon>
        <taxon>campanulids</taxon>
        <taxon>Asterales</taxon>
        <taxon>Asteraceae</taxon>
        <taxon>Asteroideae</taxon>
        <taxon>Anthemideae</taxon>
        <taxon>Artemisiinae</taxon>
        <taxon>Artemisia</taxon>
    </lineage>
</organism>
<keyword evidence="2" id="KW-1185">Reference proteome</keyword>
<dbReference type="OrthoDB" id="66620at2759"/>
<comment type="caution">
    <text evidence="1">The sequence shown here is derived from an EMBL/GenBank/DDBJ whole genome shotgun (WGS) entry which is preliminary data.</text>
</comment>